<gene>
    <name evidence="1" type="ORF">SLS58_002148</name>
</gene>
<protein>
    <submittedName>
        <fullName evidence="1">Uncharacterized protein</fullName>
    </submittedName>
</protein>
<keyword evidence="2" id="KW-1185">Reference proteome</keyword>
<evidence type="ECO:0000313" key="1">
    <source>
        <dbReference type="EMBL" id="KAL1648395.1"/>
    </source>
</evidence>
<organism evidence="1 2">
    <name type="scientific">Diplodia intermedia</name>
    <dbReference type="NCBI Taxonomy" id="856260"/>
    <lineage>
        <taxon>Eukaryota</taxon>
        <taxon>Fungi</taxon>
        <taxon>Dikarya</taxon>
        <taxon>Ascomycota</taxon>
        <taxon>Pezizomycotina</taxon>
        <taxon>Dothideomycetes</taxon>
        <taxon>Dothideomycetes incertae sedis</taxon>
        <taxon>Botryosphaeriales</taxon>
        <taxon>Botryosphaeriaceae</taxon>
        <taxon>Diplodia</taxon>
    </lineage>
</organism>
<dbReference type="Proteomes" id="UP001521184">
    <property type="component" value="Unassembled WGS sequence"/>
</dbReference>
<accession>A0ABR3U0L5</accession>
<reference evidence="1 2" key="1">
    <citation type="journal article" date="2023" name="Plant Dis.">
        <title>First Report of Diplodia intermedia Causing Canker and Dieback Diseases on Apple Trees in Canada.</title>
        <authorList>
            <person name="Ellouze W."/>
            <person name="Ilyukhin E."/>
            <person name="Sulman M."/>
            <person name="Ali S."/>
        </authorList>
    </citation>
    <scope>NUCLEOTIDE SEQUENCE [LARGE SCALE GENOMIC DNA]</scope>
    <source>
        <strain evidence="1 2">M45-28</strain>
    </source>
</reference>
<sequence length="247" mass="28211">MYKAQTKGDLDTQLGRYVFLREDSYTLTRLPDYARLALAVNELAAITLGMGKLYLLRGRHQKRLDQTSPRPIPDLLFVPAYQWTEATRDALFDCNPLERLRKMIAKMRDHASDTLTLEVFVPESTLPVVRIDQSIGIEGVHRPTRGVWICTRAEPFTAGMVDDVMKMGAIVGPNDVYTHKSGMLAKRLVRLWKSHRTYLEQRAVPGDDQIKSVYHWLGEIPLSSDTTQMSFWDEVLVRTDCSLLTLD</sequence>
<proteinExistence type="predicted"/>
<name>A0ABR3U0L5_9PEZI</name>
<evidence type="ECO:0000313" key="2">
    <source>
        <dbReference type="Proteomes" id="UP001521184"/>
    </source>
</evidence>
<dbReference type="EMBL" id="JAKEKT020000009">
    <property type="protein sequence ID" value="KAL1648395.1"/>
    <property type="molecule type" value="Genomic_DNA"/>
</dbReference>
<comment type="caution">
    <text evidence="1">The sequence shown here is derived from an EMBL/GenBank/DDBJ whole genome shotgun (WGS) entry which is preliminary data.</text>
</comment>